<dbReference type="AlphaFoldDB" id="A0A7I4YJH6"/>
<name>A0A7I4YJH6_HAECO</name>
<accession>A0A7I4YJH6</accession>
<dbReference type="Proteomes" id="UP000025227">
    <property type="component" value="Unplaced"/>
</dbReference>
<feature type="chain" id="PRO_5029751601" evidence="1">
    <location>
        <begin position="20"/>
        <end position="79"/>
    </location>
</feature>
<protein>
    <submittedName>
        <fullName evidence="3">Secretory peptide</fullName>
    </submittedName>
</protein>
<sequence length="79" mass="9116">MKFLIFILIVAASMQPSMEFQLGLCLWSEKESRGWCQNFLTGKTVHFTKDPSYYYEELFPTTTPAPGSWTPGPYVVNMR</sequence>
<proteinExistence type="predicted"/>
<keyword evidence="1" id="KW-0732">Signal</keyword>
<evidence type="ECO:0000313" key="2">
    <source>
        <dbReference type="Proteomes" id="UP000025227"/>
    </source>
</evidence>
<dbReference type="WBParaSite" id="HCON_00108150-00001">
    <property type="protein sequence ID" value="HCON_00108150-00001"/>
    <property type="gene ID" value="HCON_00108150"/>
</dbReference>
<organism evidence="2 3">
    <name type="scientific">Haemonchus contortus</name>
    <name type="common">Barber pole worm</name>
    <dbReference type="NCBI Taxonomy" id="6289"/>
    <lineage>
        <taxon>Eukaryota</taxon>
        <taxon>Metazoa</taxon>
        <taxon>Ecdysozoa</taxon>
        <taxon>Nematoda</taxon>
        <taxon>Chromadorea</taxon>
        <taxon>Rhabditida</taxon>
        <taxon>Rhabditina</taxon>
        <taxon>Rhabditomorpha</taxon>
        <taxon>Strongyloidea</taxon>
        <taxon>Trichostrongylidae</taxon>
        <taxon>Haemonchus</taxon>
    </lineage>
</organism>
<keyword evidence="2" id="KW-1185">Reference proteome</keyword>
<reference evidence="3" key="1">
    <citation type="submission" date="2020-12" db="UniProtKB">
        <authorList>
            <consortium name="WormBaseParasite"/>
        </authorList>
    </citation>
    <scope>IDENTIFICATION</scope>
    <source>
        <strain evidence="3">MHco3</strain>
    </source>
</reference>
<evidence type="ECO:0000313" key="3">
    <source>
        <dbReference type="WBParaSite" id="HCON_00108150-00001"/>
    </source>
</evidence>
<evidence type="ECO:0000256" key="1">
    <source>
        <dbReference type="SAM" id="SignalP"/>
    </source>
</evidence>
<feature type="signal peptide" evidence="1">
    <location>
        <begin position="1"/>
        <end position="19"/>
    </location>
</feature>